<evidence type="ECO:0000256" key="4">
    <source>
        <dbReference type="ARBA" id="ARBA00022729"/>
    </source>
</evidence>
<comment type="similarity">
    <text evidence="1">Belongs to the insulin family.</text>
</comment>
<keyword evidence="4 6" id="KW-0732">Signal</keyword>
<feature type="domain" description="Insulin-like" evidence="7">
    <location>
        <begin position="41"/>
        <end position="132"/>
    </location>
</feature>
<evidence type="ECO:0000256" key="2">
    <source>
        <dbReference type="ARBA" id="ARBA00011207"/>
    </source>
</evidence>
<accession>A0A9N9MQJ9</accession>
<comment type="subunit">
    <text evidence="2">Heterodimer of a B chain and an A chain linked by two disulfide bonds.</text>
</comment>
<feature type="chain" id="PRO_5040299670" description="Insulin-like domain-containing protein" evidence="6">
    <location>
        <begin position="23"/>
        <end position="142"/>
    </location>
</feature>
<protein>
    <recommendedName>
        <fullName evidence="7">Insulin-like domain-containing protein</fullName>
    </recommendedName>
</protein>
<dbReference type="SUPFAM" id="SSF56994">
    <property type="entry name" value="Insulin-like"/>
    <property type="match status" value="1"/>
</dbReference>
<dbReference type="InterPro" id="IPR016179">
    <property type="entry name" value="Insulin-like"/>
</dbReference>
<dbReference type="InterPro" id="IPR036438">
    <property type="entry name" value="Insulin-like_sf"/>
</dbReference>
<evidence type="ECO:0000313" key="9">
    <source>
        <dbReference type="Proteomes" id="UP001152799"/>
    </source>
</evidence>
<dbReference type="EMBL" id="OU892279">
    <property type="protein sequence ID" value="CAG9766589.1"/>
    <property type="molecule type" value="Genomic_DNA"/>
</dbReference>
<organism evidence="8 9">
    <name type="scientific">Ceutorhynchus assimilis</name>
    <name type="common">cabbage seed weevil</name>
    <dbReference type="NCBI Taxonomy" id="467358"/>
    <lineage>
        <taxon>Eukaryota</taxon>
        <taxon>Metazoa</taxon>
        <taxon>Ecdysozoa</taxon>
        <taxon>Arthropoda</taxon>
        <taxon>Hexapoda</taxon>
        <taxon>Insecta</taxon>
        <taxon>Pterygota</taxon>
        <taxon>Neoptera</taxon>
        <taxon>Endopterygota</taxon>
        <taxon>Coleoptera</taxon>
        <taxon>Polyphaga</taxon>
        <taxon>Cucujiformia</taxon>
        <taxon>Curculionidae</taxon>
        <taxon>Ceutorhynchinae</taxon>
        <taxon>Ceutorhynchus</taxon>
    </lineage>
</organism>
<dbReference type="SMART" id="SM00078">
    <property type="entry name" value="IlGF"/>
    <property type="match status" value="1"/>
</dbReference>
<reference evidence="8" key="1">
    <citation type="submission" date="2022-01" db="EMBL/GenBank/DDBJ databases">
        <authorList>
            <person name="King R."/>
        </authorList>
    </citation>
    <scope>NUCLEOTIDE SEQUENCE</scope>
</reference>
<evidence type="ECO:0000256" key="5">
    <source>
        <dbReference type="ARBA" id="ARBA00023157"/>
    </source>
</evidence>
<evidence type="ECO:0000256" key="6">
    <source>
        <dbReference type="SAM" id="SignalP"/>
    </source>
</evidence>
<evidence type="ECO:0000256" key="1">
    <source>
        <dbReference type="ARBA" id="ARBA00009034"/>
    </source>
</evidence>
<feature type="signal peptide" evidence="6">
    <location>
        <begin position="1"/>
        <end position="22"/>
    </location>
</feature>
<dbReference type="OrthoDB" id="6330326at2759"/>
<keyword evidence="9" id="KW-1185">Reference proteome</keyword>
<dbReference type="PANTHER" id="PTHR13647:SF4">
    <property type="entry name" value="INSULIN-LIKE PEPTIDE 1-RELATED"/>
    <property type="match status" value="1"/>
</dbReference>
<dbReference type="PANTHER" id="PTHR13647">
    <property type="entry name" value="INSULIN-LIKE PEPTIDE 2-RELATED"/>
    <property type="match status" value="1"/>
</dbReference>
<dbReference type="PRINTS" id="PR00276">
    <property type="entry name" value="INSULINFAMLY"/>
</dbReference>
<name>A0A9N9MQJ9_9CUCU</name>
<dbReference type="GO" id="GO:0005576">
    <property type="term" value="C:extracellular region"/>
    <property type="evidence" value="ECO:0007669"/>
    <property type="project" value="InterPro"/>
</dbReference>
<evidence type="ECO:0000259" key="7">
    <source>
        <dbReference type="SMART" id="SM00078"/>
    </source>
</evidence>
<dbReference type="Gene3D" id="1.10.100.10">
    <property type="entry name" value="Insulin-like"/>
    <property type="match status" value="1"/>
</dbReference>
<keyword evidence="5" id="KW-1015">Disulfide bond</keyword>
<gene>
    <name evidence="8" type="ORF">CEUTPL_LOCUS7168</name>
</gene>
<evidence type="ECO:0000313" key="8">
    <source>
        <dbReference type="EMBL" id="CAG9766589.1"/>
    </source>
</evidence>
<dbReference type="GO" id="GO:0005179">
    <property type="term" value="F:hormone activity"/>
    <property type="evidence" value="ECO:0007669"/>
    <property type="project" value="InterPro"/>
</dbReference>
<dbReference type="AlphaFoldDB" id="A0A9N9MQJ9"/>
<proteinExistence type="inferred from homology"/>
<dbReference type="InterPro" id="IPR022352">
    <property type="entry name" value="Ins/IGF/rlx"/>
</dbReference>
<dbReference type="Pfam" id="PF00049">
    <property type="entry name" value="Insulin"/>
    <property type="match status" value="1"/>
</dbReference>
<dbReference type="Proteomes" id="UP001152799">
    <property type="component" value="Chromosome 3"/>
</dbReference>
<evidence type="ECO:0000256" key="3">
    <source>
        <dbReference type="ARBA" id="ARBA00022685"/>
    </source>
</evidence>
<sequence>MNILGLILKMLYLCWYVSTCGASQVHDFKLMMESTTTTNQKKYCGRYLTEALATICEGNYQTMRPVHIHKKSYWKSQIYDSGNPYPLSDYPFQSRQQATSMVGIYGRKRRRRGVYNECCEKSCAIDQLRMYCAASSTSNPSK</sequence>
<keyword evidence="3" id="KW-0165">Cleavage on pair of basic residues</keyword>